<keyword evidence="2" id="KW-1185">Reference proteome</keyword>
<accession>A0A2K2FJM0</accession>
<proteinExistence type="predicted"/>
<dbReference type="OrthoDB" id="137710at2"/>
<protein>
    <recommendedName>
        <fullName evidence="3">Type I-B CRISPR-associated protein Cas8b1/Cst1</fullName>
    </recommendedName>
</protein>
<name>A0A2K2FJM0_9CLOT</name>
<organism evidence="1 2">
    <name type="scientific">Clostridium thermosuccinogenes</name>
    <dbReference type="NCBI Taxonomy" id="84032"/>
    <lineage>
        <taxon>Bacteria</taxon>
        <taxon>Bacillati</taxon>
        <taxon>Bacillota</taxon>
        <taxon>Clostridia</taxon>
        <taxon>Eubacteriales</taxon>
        <taxon>Clostridiaceae</taxon>
        <taxon>Clostridium</taxon>
    </lineage>
</organism>
<reference evidence="1 2" key="1">
    <citation type="submission" date="2017-06" db="EMBL/GenBank/DDBJ databases">
        <title>Investigating the central metabolism of Clostridium thermosuccinogenes.</title>
        <authorList>
            <person name="Koendjbiharie J.G."/>
            <person name="van Kranenburg R."/>
        </authorList>
    </citation>
    <scope>NUCLEOTIDE SEQUENCE [LARGE SCALE GENOMIC DNA]</scope>
    <source>
        <strain evidence="1 2">DSM 5806</strain>
    </source>
</reference>
<dbReference type="RefSeq" id="WP_103080507.1">
    <property type="nucleotide sequence ID" value="NZ_CP021850.1"/>
</dbReference>
<dbReference type="AlphaFoldDB" id="A0A2K2FJM0"/>
<evidence type="ECO:0008006" key="3">
    <source>
        <dbReference type="Google" id="ProtNLM"/>
    </source>
</evidence>
<dbReference type="KEGG" id="cthd:CDO33_18910"/>
<dbReference type="EMBL" id="NIOJ01000006">
    <property type="protein sequence ID" value="PNU00892.1"/>
    <property type="molecule type" value="Genomic_DNA"/>
</dbReference>
<gene>
    <name evidence="1" type="ORF">CDQ84_04395</name>
</gene>
<sequence length="608" mass="70466">MYQDKYYVLKDSGTYSNMLEAYGLALLLSRLLRQERSVDIIDRGVYYEISLKRPITEEMVGNCRYIDLFRYIKTKGDDADIPDSIDYEFEANRAKLFNEERKEQSLKLKEARSKLDKKAYKAYSLKLKQQLDNSENKPRDDWDILQALNPSKLKALDTYKTVFQNVYNNKSNYKEIVKHVLMLYASPFQNQDEVEKSLKKLIRSGELRDIVEVNAVQAVNPDKVKGAASTKANSISPGPIKAFWLREYVKLAGMFSGMIVKDIKIGPKKWDAKIYVLDLKNMNYSMHTSVYKNLKPIVTGMTAVRLDITMLLLLCKTLIEHSENYIDEELSKRKHADSYVSGLYTVYLKNMGKAYSPTNISYLETPDFIAFNNKEEAGKWINIIDDHLDVIKNIRISASKSDETNSILKMLQNYRQFISGSNIEYFFDFIVEYSEFLMSKISKEEYYVRPFSLSCMEVFLKEMNYGEILKNQGFCNIAKAIRNSTISAQYAKDKDDGIKYEIRYGMALDLKRKAPYKDQFIQYLSDFIASYNAEAARVAEKHPELKGTHKLRATIKTQDLEDIIELIDKYDDCTTIAKLLCAYGYSLERKELDDQMSKVSEEDDVDDE</sequence>
<evidence type="ECO:0000313" key="1">
    <source>
        <dbReference type="EMBL" id="PNU00892.1"/>
    </source>
</evidence>
<evidence type="ECO:0000313" key="2">
    <source>
        <dbReference type="Proteomes" id="UP000236151"/>
    </source>
</evidence>
<dbReference type="Proteomes" id="UP000236151">
    <property type="component" value="Unassembled WGS sequence"/>
</dbReference>
<comment type="caution">
    <text evidence="1">The sequence shown here is derived from an EMBL/GenBank/DDBJ whole genome shotgun (WGS) entry which is preliminary data.</text>
</comment>